<dbReference type="PANTHER" id="PTHR20854">
    <property type="entry name" value="INOSITOL MONOPHOSPHATASE"/>
    <property type="match status" value="1"/>
</dbReference>
<feature type="binding site" evidence="9">
    <location>
        <position position="92"/>
    </location>
    <ligand>
        <name>Mg(2+)</name>
        <dbReference type="ChEBI" id="CHEBI:18420"/>
        <label>1</label>
        <note>catalytic</note>
    </ligand>
</feature>
<evidence type="ECO:0000256" key="7">
    <source>
        <dbReference type="ARBA" id="ARBA00022801"/>
    </source>
</evidence>
<dbReference type="Proteomes" id="UP000035489">
    <property type="component" value="Unassembled WGS sequence"/>
</dbReference>
<dbReference type="GO" id="GO:0008934">
    <property type="term" value="F:inositol monophosphate 1-phosphatase activity"/>
    <property type="evidence" value="ECO:0007669"/>
    <property type="project" value="InterPro"/>
</dbReference>
<dbReference type="Pfam" id="PF00459">
    <property type="entry name" value="Inositol_P"/>
    <property type="match status" value="1"/>
</dbReference>
<dbReference type="FunFam" id="3.30.540.10:FF:000003">
    <property type="entry name" value="Inositol-1-monophosphatase"/>
    <property type="match status" value="1"/>
</dbReference>
<accession>A0A0H1R6B0</accession>
<feature type="binding site" evidence="9">
    <location>
        <position position="90"/>
    </location>
    <ligand>
        <name>Mg(2+)</name>
        <dbReference type="ChEBI" id="CHEBI:18420"/>
        <label>2</label>
    </ligand>
</feature>
<evidence type="ECO:0000256" key="2">
    <source>
        <dbReference type="ARBA" id="ARBA00001946"/>
    </source>
</evidence>
<evidence type="ECO:0000256" key="1">
    <source>
        <dbReference type="ARBA" id="ARBA00001033"/>
    </source>
</evidence>
<protein>
    <recommendedName>
        <fullName evidence="5 10">Inositol-1-monophosphatase</fullName>
        <ecNumber evidence="4 10">3.1.3.25</ecNumber>
    </recommendedName>
</protein>
<sequence>MNAMTTDSLDMRFTAACAIAREAGVLARKRFLERPRSQRPDFKGPQDFLTATDAEVEELIRRRLSELFPNDSFFGEEGGGSFERDVWVVDPIDGTANFARGIPHFAISIAFVRDGQVEIGVIYDVMHADLYTAQRGRGAILNGEPIKVSGLSDMRQATVEAGWSSRLPPEPYVAVVERLKKSGANVRRAGSGTLGLAYVADGRIDAYCELHINSWDALAGLLIIEEAGGWTNNFLAKDGLREGNPILACTPELAEALVAATGIAQEP</sequence>
<dbReference type="Gene3D" id="3.30.540.10">
    <property type="entry name" value="Fructose-1,6-Bisphosphatase, subunit A, domain 1"/>
    <property type="match status" value="1"/>
</dbReference>
<evidence type="ECO:0000313" key="11">
    <source>
        <dbReference type="EMBL" id="KLK90785.1"/>
    </source>
</evidence>
<dbReference type="PATRIC" id="fig|1225564.3.peg.6136"/>
<comment type="cofactor">
    <cofactor evidence="2 9 10">
        <name>Mg(2+)</name>
        <dbReference type="ChEBI" id="CHEBI:18420"/>
    </cofactor>
</comment>
<evidence type="ECO:0000256" key="6">
    <source>
        <dbReference type="ARBA" id="ARBA00022723"/>
    </source>
</evidence>
<dbReference type="GO" id="GO:0046872">
    <property type="term" value="F:metal ion binding"/>
    <property type="evidence" value="ECO:0007669"/>
    <property type="project" value="UniProtKB-KW"/>
</dbReference>
<dbReference type="EMBL" id="LCYG01000066">
    <property type="protein sequence ID" value="KLK90785.1"/>
    <property type="molecule type" value="Genomic_DNA"/>
</dbReference>
<dbReference type="Gene3D" id="3.40.190.80">
    <property type="match status" value="1"/>
</dbReference>
<feature type="binding site" evidence="9">
    <location>
        <position position="93"/>
    </location>
    <ligand>
        <name>Mg(2+)</name>
        <dbReference type="ChEBI" id="CHEBI:18420"/>
        <label>2</label>
    </ligand>
</feature>
<dbReference type="GO" id="GO:0007165">
    <property type="term" value="P:signal transduction"/>
    <property type="evidence" value="ECO:0007669"/>
    <property type="project" value="TreeGrafter"/>
</dbReference>
<dbReference type="GO" id="GO:0006020">
    <property type="term" value="P:inositol metabolic process"/>
    <property type="evidence" value="ECO:0007669"/>
    <property type="project" value="TreeGrafter"/>
</dbReference>
<evidence type="ECO:0000313" key="12">
    <source>
        <dbReference type="Proteomes" id="UP000035489"/>
    </source>
</evidence>
<keyword evidence="8 9" id="KW-0460">Magnesium</keyword>
<reference evidence="11 12" key="1">
    <citation type="submission" date="2015-05" db="EMBL/GenBank/DDBJ databases">
        <title>Draft genome sequence of Microvirga vignae strain BR3299, a novel nitrogen fixing bacteria isolated from Brazil semi-aired region.</title>
        <authorList>
            <person name="Zilli J.E."/>
            <person name="Passos S.R."/>
            <person name="Leite J."/>
            <person name="Baldani J.I."/>
            <person name="Xavier G.R."/>
            <person name="Rumjaneck N.G."/>
            <person name="Simoes-Araujo J.L."/>
        </authorList>
    </citation>
    <scope>NUCLEOTIDE SEQUENCE [LARGE SCALE GENOMIC DNA]</scope>
    <source>
        <strain evidence="11 12">BR3299</strain>
    </source>
</reference>
<evidence type="ECO:0000256" key="5">
    <source>
        <dbReference type="ARBA" id="ARBA00019784"/>
    </source>
</evidence>
<evidence type="ECO:0000256" key="4">
    <source>
        <dbReference type="ARBA" id="ARBA00013106"/>
    </source>
</evidence>
<dbReference type="PRINTS" id="PR00377">
    <property type="entry name" value="IMPHPHTASES"/>
</dbReference>
<keyword evidence="6 9" id="KW-0479">Metal-binding</keyword>
<dbReference type="SUPFAM" id="SSF56655">
    <property type="entry name" value="Carbohydrate phosphatase"/>
    <property type="match status" value="1"/>
</dbReference>
<dbReference type="InterPro" id="IPR000760">
    <property type="entry name" value="Inositol_monophosphatase-like"/>
</dbReference>
<feature type="binding site" evidence="9">
    <location>
        <position position="216"/>
    </location>
    <ligand>
        <name>Mg(2+)</name>
        <dbReference type="ChEBI" id="CHEBI:18420"/>
        <label>1</label>
        <note>catalytic</note>
    </ligand>
</feature>
<gene>
    <name evidence="11" type="ORF">AA309_23585</name>
</gene>
<evidence type="ECO:0000256" key="8">
    <source>
        <dbReference type="ARBA" id="ARBA00022842"/>
    </source>
</evidence>
<proteinExistence type="inferred from homology"/>
<comment type="similarity">
    <text evidence="3 10">Belongs to the inositol monophosphatase superfamily.</text>
</comment>
<keyword evidence="12" id="KW-1185">Reference proteome</keyword>
<dbReference type="AlphaFoldDB" id="A0A0H1R6B0"/>
<dbReference type="STRING" id="1225564.AA309_23585"/>
<dbReference type="PROSITE" id="PS00629">
    <property type="entry name" value="IMP_1"/>
    <property type="match status" value="1"/>
</dbReference>
<feature type="binding site" evidence="9">
    <location>
        <position position="76"/>
    </location>
    <ligand>
        <name>Mg(2+)</name>
        <dbReference type="ChEBI" id="CHEBI:18420"/>
        <label>1</label>
        <note>catalytic</note>
    </ligand>
</feature>
<evidence type="ECO:0000256" key="9">
    <source>
        <dbReference type="PIRSR" id="PIRSR600760-2"/>
    </source>
</evidence>
<keyword evidence="7 10" id="KW-0378">Hydrolase</keyword>
<dbReference type="InterPro" id="IPR020583">
    <property type="entry name" value="Inositol_monoP_metal-BS"/>
</dbReference>
<dbReference type="PANTHER" id="PTHR20854:SF4">
    <property type="entry name" value="INOSITOL-1-MONOPHOSPHATASE-RELATED"/>
    <property type="match status" value="1"/>
</dbReference>
<name>A0A0H1R6B0_9HYPH</name>
<evidence type="ECO:0000256" key="10">
    <source>
        <dbReference type="RuleBase" id="RU364068"/>
    </source>
</evidence>
<organism evidence="11 12">
    <name type="scientific">Microvirga vignae</name>
    <dbReference type="NCBI Taxonomy" id="1225564"/>
    <lineage>
        <taxon>Bacteria</taxon>
        <taxon>Pseudomonadati</taxon>
        <taxon>Pseudomonadota</taxon>
        <taxon>Alphaproteobacteria</taxon>
        <taxon>Hyphomicrobiales</taxon>
        <taxon>Methylobacteriaceae</taxon>
        <taxon>Microvirga</taxon>
    </lineage>
</organism>
<comment type="catalytic activity">
    <reaction evidence="1 10">
        <text>a myo-inositol phosphate + H2O = myo-inositol + phosphate</text>
        <dbReference type="Rhea" id="RHEA:24056"/>
        <dbReference type="ChEBI" id="CHEBI:15377"/>
        <dbReference type="ChEBI" id="CHEBI:17268"/>
        <dbReference type="ChEBI" id="CHEBI:43474"/>
        <dbReference type="ChEBI" id="CHEBI:84139"/>
        <dbReference type="EC" id="3.1.3.25"/>
    </reaction>
</comment>
<evidence type="ECO:0000256" key="3">
    <source>
        <dbReference type="ARBA" id="ARBA00009759"/>
    </source>
</evidence>
<dbReference type="CDD" id="cd01639">
    <property type="entry name" value="IMPase"/>
    <property type="match status" value="1"/>
</dbReference>
<dbReference type="EC" id="3.1.3.25" evidence="4 10"/>
<comment type="caution">
    <text evidence="11">The sequence shown here is derived from an EMBL/GenBank/DDBJ whole genome shotgun (WGS) entry which is preliminary data.</text>
</comment>
<dbReference type="InterPro" id="IPR033942">
    <property type="entry name" value="IMPase"/>
</dbReference>